<protein>
    <recommendedName>
        <fullName evidence="3">Apea-like HEPN domain-containing protein</fullName>
    </recommendedName>
</protein>
<dbReference type="EMBL" id="JADWYK010000010">
    <property type="protein sequence ID" value="MBG8555043.1"/>
    <property type="molecule type" value="Genomic_DNA"/>
</dbReference>
<evidence type="ECO:0000313" key="1">
    <source>
        <dbReference type="EMBL" id="MBG8555043.1"/>
    </source>
</evidence>
<comment type="caution">
    <text evidence="1">The sequence shown here is derived from an EMBL/GenBank/DDBJ whole genome shotgun (WGS) entry which is preliminary data.</text>
</comment>
<gene>
    <name evidence="1" type="ORF">I5L79_15930</name>
</gene>
<name>A0ABS0L694_9BACT</name>
<proteinExistence type="predicted"/>
<dbReference type="RefSeq" id="WP_196956063.1">
    <property type="nucleotide sequence ID" value="NZ_JADWYK010000010.1"/>
</dbReference>
<dbReference type="Proteomes" id="UP000601099">
    <property type="component" value="Unassembled WGS sequence"/>
</dbReference>
<reference evidence="1 2" key="1">
    <citation type="submission" date="2020-11" db="EMBL/GenBank/DDBJ databases">
        <title>Hymenobacter sp.</title>
        <authorList>
            <person name="Kim M.K."/>
        </authorList>
    </citation>
    <scope>NUCLEOTIDE SEQUENCE [LARGE SCALE GENOMIC DNA]</scope>
    <source>
        <strain evidence="1 2">BT594</strain>
    </source>
</reference>
<organism evidence="1 2">
    <name type="scientific">Hymenobacter guriensis</name>
    <dbReference type="NCBI Taxonomy" id="2793065"/>
    <lineage>
        <taxon>Bacteria</taxon>
        <taxon>Pseudomonadati</taxon>
        <taxon>Bacteroidota</taxon>
        <taxon>Cytophagia</taxon>
        <taxon>Cytophagales</taxon>
        <taxon>Hymenobacteraceae</taxon>
        <taxon>Hymenobacter</taxon>
    </lineage>
</organism>
<sequence length="246" mass="28226">MITNLPNSEEFESLAKNCLVQAFDLIFATDKAVFDFGEEALKEDVWRYSQGKLNTSVVLIHQAIESFMKASVCLTSPLLLLEGRRKDWPVLPDQENKDFNEFYTTPAEALLRTYAATTKIPLSPDVVSHIEAIRTLRNQIVHGISRTQLTTKILVENILDTFLFFQGKNAWWEALLTEFIQHPLSHAPNQLFGVELALFAERLDYVEAIIGKAKFAKQFTINTKSRRYYCPFCKIQWSREMDNGVV</sequence>
<accession>A0ABS0L694</accession>
<evidence type="ECO:0000313" key="2">
    <source>
        <dbReference type="Proteomes" id="UP000601099"/>
    </source>
</evidence>
<evidence type="ECO:0008006" key="3">
    <source>
        <dbReference type="Google" id="ProtNLM"/>
    </source>
</evidence>
<keyword evidence="2" id="KW-1185">Reference proteome</keyword>